<dbReference type="InterPro" id="IPR019417">
    <property type="entry name" value="DUF2415"/>
</dbReference>
<protein>
    <recommendedName>
        <fullName evidence="2">DUF2415 domain-containing protein</fullName>
    </recommendedName>
</protein>
<dbReference type="PANTHER" id="PTHR43991:SF9">
    <property type="entry name" value="DUF2415 DOMAIN-CONTAINING PROTEIN"/>
    <property type="match status" value="1"/>
</dbReference>
<sequence>MQAPRSYEEKEEVPASGKITELGVVAEGEEGTTWFVRLLVFATSISGILFGYDTGVISGALFTTGGDLGPGELLRSEVRLLIKRGKIEEARRVMGRIYAHANGEQVDLKIRVLNAAVKQSVEIADSTTLFPTNQSDSRELRQPTCPPSNLSGRPHSSIRRRLSGCLPSSYLGRSPTIIYPRQQVLSFALVNAPMASSYNHPYSSSAVPASFSTAFSANGSKFAVASQEGVVVVWDVGGTKPLKIIQTDKSRSSEGLSSGNGFASEWVFVSWDWTRNNGSAPGLGMRSIKFSPRGSGQEIMTFTEHILMMHVVDAHTFETEE</sequence>
<feature type="region of interest" description="Disordered" evidence="1">
    <location>
        <begin position="132"/>
        <end position="159"/>
    </location>
</feature>
<evidence type="ECO:0000259" key="2">
    <source>
        <dbReference type="Pfam" id="PF10313"/>
    </source>
</evidence>
<dbReference type="Proteomes" id="UP001385951">
    <property type="component" value="Unassembled WGS sequence"/>
</dbReference>
<keyword evidence="4" id="KW-1185">Reference proteome</keyword>
<dbReference type="EMBL" id="JASBNA010000114">
    <property type="protein sequence ID" value="KAK7676507.1"/>
    <property type="molecule type" value="Genomic_DNA"/>
</dbReference>
<dbReference type="InterPro" id="IPR011044">
    <property type="entry name" value="Quino_amine_DH_bsu"/>
</dbReference>
<proteinExistence type="predicted"/>
<comment type="caution">
    <text evidence="3">The sequence shown here is derived from an EMBL/GenBank/DDBJ whole genome shotgun (WGS) entry which is preliminary data.</text>
</comment>
<feature type="domain" description="DUF2415" evidence="2">
    <location>
        <begin position="285"/>
        <end position="319"/>
    </location>
</feature>
<reference evidence="3 4" key="1">
    <citation type="submission" date="2022-09" db="EMBL/GenBank/DDBJ databases">
        <authorList>
            <person name="Palmer J.M."/>
        </authorList>
    </citation>
    <scope>NUCLEOTIDE SEQUENCE [LARGE SCALE GENOMIC DNA]</scope>
    <source>
        <strain evidence="3 4">DSM 7382</strain>
    </source>
</reference>
<dbReference type="SUPFAM" id="SSF50969">
    <property type="entry name" value="YVTN repeat-like/Quinoprotein amine dehydrogenase"/>
    <property type="match status" value="1"/>
</dbReference>
<gene>
    <name evidence="3" type="ORF">QCA50_020525</name>
</gene>
<evidence type="ECO:0000313" key="3">
    <source>
        <dbReference type="EMBL" id="KAK7676507.1"/>
    </source>
</evidence>
<accession>A0AAW0FA96</accession>
<evidence type="ECO:0000313" key="4">
    <source>
        <dbReference type="Proteomes" id="UP001385951"/>
    </source>
</evidence>
<dbReference type="AlphaFoldDB" id="A0AAW0FA96"/>
<name>A0AAW0FA96_9APHY</name>
<dbReference type="PANTHER" id="PTHR43991">
    <property type="entry name" value="WD REPEAT PROTEIN (AFU_ORTHOLOGUE AFUA_8G05640)-RELATED"/>
    <property type="match status" value="1"/>
</dbReference>
<evidence type="ECO:0000256" key="1">
    <source>
        <dbReference type="SAM" id="MobiDB-lite"/>
    </source>
</evidence>
<organism evidence="3 4">
    <name type="scientific">Cerrena zonata</name>
    <dbReference type="NCBI Taxonomy" id="2478898"/>
    <lineage>
        <taxon>Eukaryota</taxon>
        <taxon>Fungi</taxon>
        <taxon>Dikarya</taxon>
        <taxon>Basidiomycota</taxon>
        <taxon>Agaricomycotina</taxon>
        <taxon>Agaricomycetes</taxon>
        <taxon>Polyporales</taxon>
        <taxon>Cerrenaceae</taxon>
        <taxon>Cerrena</taxon>
    </lineage>
</organism>
<dbReference type="Pfam" id="PF10313">
    <property type="entry name" value="DUF2415"/>
    <property type="match status" value="1"/>
</dbReference>